<comment type="caution">
    <text evidence="1">The sequence shown here is derived from an EMBL/GenBank/DDBJ whole genome shotgun (WGS) entry which is preliminary data.</text>
</comment>
<evidence type="ECO:0000313" key="1">
    <source>
        <dbReference type="EMBL" id="KKK97597.1"/>
    </source>
</evidence>
<accession>A0A0F8ZUR3</accession>
<protein>
    <submittedName>
        <fullName evidence="1">Uncharacterized protein</fullName>
    </submittedName>
</protein>
<dbReference type="EMBL" id="LAZR01045979">
    <property type="protein sequence ID" value="KKK97597.1"/>
    <property type="molecule type" value="Genomic_DNA"/>
</dbReference>
<organism evidence="1">
    <name type="scientific">marine sediment metagenome</name>
    <dbReference type="NCBI Taxonomy" id="412755"/>
    <lineage>
        <taxon>unclassified sequences</taxon>
        <taxon>metagenomes</taxon>
        <taxon>ecological metagenomes</taxon>
    </lineage>
</organism>
<name>A0A0F8ZUR3_9ZZZZ</name>
<proteinExistence type="predicted"/>
<feature type="non-terminal residue" evidence="1">
    <location>
        <position position="98"/>
    </location>
</feature>
<reference evidence="1" key="1">
    <citation type="journal article" date="2015" name="Nature">
        <title>Complex archaea that bridge the gap between prokaryotes and eukaryotes.</title>
        <authorList>
            <person name="Spang A."/>
            <person name="Saw J.H."/>
            <person name="Jorgensen S.L."/>
            <person name="Zaremba-Niedzwiedzka K."/>
            <person name="Martijn J."/>
            <person name="Lind A.E."/>
            <person name="van Eijk R."/>
            <person name="Schleper C."/>
            <person name="Guy L."/>
            <person name="Ettema T.J."/>
        </authorList>
    </citation>
    <scope>NUCLEOTIDE SEQUENCE</scope>
</reference>
<sequence>MKVKVQKIIPFSIYSYEVKYIPNLHIDENTDGYAHHRKEEIGIDPVLSINQKNQTLFHEMGEIIRAHYSVEISHTDLDRMALGYCEFLKNLGIELDWV</sequence>
<gene>
    <name evidence="1" type="ORF">LCGC14_2651120</name>
</gene>
<dbReference type="AlphaFoldDB" id="A0A0F8ZUR3"/>